<protein>
    <recommendedName>
        <fullName evidence="2">BTB domain-containing protein</fullName>
    </recommendedName>
</protein>
<dbReference type="Gene3D" id="2.20.70.10">
    <property type="match status" value="1"/>
</dbReference>
<feature type="domain" description="BTB" evidence="2">
    <location>
        <begin position="16"/>
        <end position="80"/>
    </location>
</feature>
<feature type="compositionally biased region" description="Acidic residues" evidence="1">
    <location>
        <begin position="829"/>
        <end position="867"/>
    </location>
</feature>
<accession>A0AA39Y3P5</accession>
<dbReference type="Proteomes" id="UP001175001">
    <property type="component" value="Unassembled WGS sequence"/>
</dbReference>
<organism evidence="3 4">
    <name type="scientific">Lasiodiplodia hormozganensis</name>
    <dbReference type="NCBI Taxonomy" id="869390"/>
    <lineage>
        <taxon>Eukaryota</taxon>
        <taxon>Fungi</taxon>
        <taxon>Dikarya</taxon>
        <taxon>Ascomycota</taxon>
        <taxon>Pezizomycotina</taxon>
        <taxon>Dothideomycetes</taxon>
        <taxon>Dothideomycetes incertae sedis</taxon>
        <taxon>Botryosphaeriales</taxon>
        <taxon>Botryosphaeriaceae</taxon>
        <taxon>Lasiodiplodia</taxon>
    </lineage>
</organism>
<feature type="compositionally biased region" description="Low complexity" evidence="1">
    <location>
        <begin position="719"/>
        <end position="731"/>
    </location>
</feature>
<dbReference type="InterPro" id="IPR000210">
    <property type="entry name" value="BTB/POZ_dom"/>
</dbReference>
<feature type="region of interest" description="Disordered" evidence="1">
    <location>
        <begin position="822"/>
        <end position="885"/>
    </location>
</feature>
<evidence type="ECO:0000256" key="1">
    <source>
        <dbReference type="SAM" id="MobiDB-lite"/>
    </source>
</evidence>
<gene>
    <name evidence="3" type="ORF">DIS24_g8008</name>
</gene>
<comment type="caution">
    <text evidence="3">The sequence shown here is derived from an EMBL/GenBank/DDBJ whole genome shotgun (WGS) entry which is preliminary data.</text>
</comment>
<dbReference type="Gene3D" id="3.30.710.10">
    <property type="entry name" value="Potassium Channel Kv1.1, Chain A"/>
    <property type="match status" value="1"/>
</dbReference>
<proteinExistence type="predicted"/>
<feature type="compositionally biased region" description="Low complexity" evidence="1">
    <location>
        <begin position="558"/>
        <end position="569"/>
    </location>
</feature>
<dbReference type="PROSITE" id="PS50097">
    <property type="entry name" value="BTB"/>
    <property type="match status" value="1"/>
</dbReference>
<dbReference type="EMBL" id="JAUJDW010000054">
    <property type="protein sequence ID" value="KAK0645348.1"/>
    <property type="molecule type" value="Genomic_DNA"/>
</dbReference>
<feature type="compositionally biased region" description="Pro residues" evidence="1">
    <location>
        <begin position="682"/>
        <end position="692"/>
    </location>
</feature>
<evidence type="ECO:0000313" key="3">
    <source>
        <dbReference type="EMBL" id="KAK0645348.1"/>
    </source>
</evidence>
<dbReference type="AlphaFoldDB" id="A0AA39Y3P5"/>
<dbReference type="InterPro" id="IPR011333">
    <property type="entry name" value="SKP1/BTB/POZ_sf"/>
</dbReference>
<name>A0AA39Y3P5_9PEZI</name>
<dbReference type="SUPFAM" id="SSF54695">
    <property type="entry name" value="POZ domain"/>
    <property type="match status" value="1"/>
</dbReference>
<feature type="region of interest" description="Disordered" evidence="1">
    <location>
        <begin position="674"/>
        <end position="760"/>
    </location>
</feature>
<sequence>MAPSDATMSQMFQRIVHVKVGKEEEIFSIHADLMVQHMFYFARVLETGPAITSWALPTVTPRSFHLLLDYVYGGPLKLSWANVKDRPDLVDAWVLGDMVGTTRFSNMIIETIATNATRPGPRCKLLPDNVCINHAYTPNVTEKNAPLRTLFVDLYVHFGTPDTLNELLAGPHNLRDFWFDYCSRSRKRDEHDALARKRGTALRMFSPGSYSNTHPHYATPEPIRVTRPGTKAYLCHYDGVNTIVVEDGGQPLFVHRELSELRQDILLKCPPRDIVFPAGWRNAAVIFLKWLYFGRVTQETHHLRDFIRAYTLGLTLHNPQFRDDILTAIISYCTRNQILPSATELALAYTCTSTSSLEPHHSPLRHLLVCWTLTHRHHLDAAGLAMPLNPASLPMDPVLREALARDLGAEREARTTSMIADMAAMRKLAEEGREQHPRPYADERFAGDVALGGVVRGAVPYYGDDVCRFHAAHPYFGYRAPLANGDGEVNGGVGMAAAAESSALGGGGGGGGAAAAEGGRGLAAAAAKGGVEHDRVAALLGFSTKVKAEGSTKEAQKMSKSSAAASGWKNPTNDMQSEVVENNPCHALLRKRNCYGAVVVGYRPKPIWPEPVTNGIVDSAVTSSTESQDKGGKPSQAATEPLIAKREEDYAKDPEILAMLAEVEDRLNSVSLTNTTTTNLRPPSPPPPPPSPQHHQQQRPPPALNTVGPMMQHPGAGQTSSTTPYTSPTAPHFTAGFPQPQYDVGYNSLSGSDGTDDDNEQNRVAAFNALRLPPGWQQRRCVDGRAYWVRLVPGSQRTEATWVDPREAVVWRRSDEVSFVPGMGWGFEEGTETEADDDESRDDGSQDVDEEMADQQGEEEKMDEDGGGSDVRDFAPAVVEMVEAE</sequence>
<evidence type="ECO:0000313" key="4">
    <source>
        <dbReference type="Proteomes" id="UP001175001"/>
    </source>
</evidence>
<feature type="region of interest" description="Disordered" evidence="1">
    <location>
        <begin position="621"/>
        <end position="643"/>
    </location>
</feature>
<feature type="region of interest" description="Disordered" evidence="1">
    <location>
        <begin position="552"/>
        <end position="574"/>
    </location>
</feature>
<reference evidence="3" key="1">
    <citation type="submission" date="2023-06" db="EMBL/GenBank/DDBJ databases">
        <title>Multi-omics analyses reveal the molecular pathogenesis toolkit of Lasiodiplodia hormozganensis, a cross-kingdom pathogen.</title>
        <authorList>
            <person name="Felix C."/>
            <person name="Meneses R."/>
            <person name="Goncalves M.F.M."/>
            <person name="Tilleman L."/>
            <person name="Duarte A.S."/>
            <person name="Jorrin-Novo J.V."/>
            <person name="Van De Peer Y."/>
            <person name="Deforce D."/>
            <person name="Van Nieuwerburgh F."/>
            <person name="Esteves A.C."/>
            <person name="Alves A."/>
        </authorList>
    </citation>
    <scope>NUCLEOTIDE SEQUENCE</scope>
    <source>
        <strain evidence="3">CBS 339.90</strain>
    </source>
</reference>
<keyword evidence="4" id="KW-1185">Reference proteome</keyword>
<evidence type="ECO:0000259" key="2">
    <source>
        <dbReference type="PROSITE" id="PS50097"/>
    </source>
</evidence>
<dbReference type="CDD" id="cd18186">
    <property type="entry name" value="BTB_POZ_ZBTB_KLHL-like"/>
    <property type="match status" value="1"/>
</dbReference>